<protein>
    <submittedName>
        <fullName evidence="1">Uncharacterized protein</fullName>
    </submittedName>
</protein>
<reference evidence="1" key="2">
    <citation type="submission" date="2003-05" db="EMBL/GenBank/DDBJ databases">
        <authorList>
            <person name="Buell C.R."/>
            <person name="Wing R.A."/>
            <person name="McCombie W.R."/>
            <person name="Messing J."/>
            <person name="Yuan Q."/>
            <person name="Ouyang S."/>
        </authorList>
    </citation>
    <scope>NUCLEOTIDE SEQUENCE</scope>
</reference>
<evidence type="ECO:0000313" key="1">
    <source>
        <dbReference type="EMBL" id="ABB46640.1"/>
    </source>
</evidence>
<gene>
    <name evidence="1" type="ordered locus">LOC_Os10g02900</name>
</gene>
<proteinExistence type="predicted"/>
<dbReference type="AlphaFoldDB" id="Q33BD1"/>
<dbReference type="EMBL" id="DP000086">
    <property type="protein sequence ID" value="ABB46640.1"/>
    <property type="molecule type" value="Genomic_DNA"/>
</dbReference>
<accession>Q33BD1</accession>
<organism evidence="1">
    <name type="scientific">Oryza sativa subsp. japonica</name>
    <name type="common">Rice</name>
    <dbReference type="NCBI Taxonomy" id="39947"/>
    <lineage>
        <taxon>Eukaryota</taxon>
        <taxon>Viridiplantae</taxon>
        <taxon>Streptophyta</taxon>
        <taxon>Embryophyta</taxon>
        <taxon>Tracheophyta</taxon>
        <taxon>Spermatophyta</taxon>
        <taxon>Magnoliopsida</taxon>
        <taxon>Liliopsida</taxon>
        <taxon>Poales</taxon>
        <taxon>Poaceae</taxon>
        <taxon>BOP clade</taxon>
        <taxon>Oryzoideae</taxon>
        <taxon>Oryzeae</taxon>
        <taxon>Oryzinae</taxon>
        <taxon>Oryza</taxon>
        <taxon>Oryza sativa</taxon>
    </lineage>
</organism>
<name>Q33BD1_ORYSJ</name>
<reference evidence="1" key="1">
    <citation type="journal article" date="2003" name="Science">
        <title>In-depth view of structure, activity, and evolution of rice chromosome 10.</title>
        <authorList>
            <consortium name="Rice Chromosome 10 Sequencing Consortium"/>
        </authorList>
    </citation>
    <scope>NUCLEOTIDE SEQUENCE [LARGE SCALE GENOMIC DNA]</scope>
</reference>
<sequence>MWGLRALSFSPATCFLPKRRGMASDWPAVAMWMLTLGRRSAEPKQVLIYVVEDMEEVCMDAVAVSVVVPAPTSDVRGKWRHCRDASLPFPDHGESECTAAFLPKGTNLRVVMAFPLVGAGAGGHHESRP</sequence>
<reference evidence="1" key="3">
    <citation type="submission" date="2006-07" db="EMBL/GenBank/DDBJ databases">
        <authorList>
            <person name="Buell R."/>
        </authorList>
    </citation>
    <scope>NUCLEOTIDE SEQUENCE</scope>
</reference>